<feature type="domain" description="CCHC-type" evidence="5">
    <location>
        <begin position="139"/>
        <end position="154"/>
    </location>
</feature>
<evidence type="ECO:0000256" key="3">
    <source>
        <dbReference type="SAM" id="MobiDB-lite"/>
    </source>
</evidence>
<organism evidence="6 7">
    <name type="scientific">Gonapodya prolifera (strain JEL478)</name>
    <name type="common">Monoblepharis prolifera</name>
    <dbReference type="NCBI Taxonomy" id="1344416"/>
    <lineage>
        <taxon>Eukaryota</taxon>
        <taxon>Fungi</taxon>
        <taxon>Fungi incertae sedis</taxon>
        <taxon>Chytridiomycota</taxon>
        <taxon>Chytridiomycota incertae sedis</taxon>
        <taxon>Monoblepharidomycetes</taxon>
        <taxon>Monoblepharidales</taxon>
        <taxon>Gonapodyaceae</taxon>
        <taxon>Gonapodya</taxon>
    </lineage>
</organism>
<gene>
    <name evidence="6" type="ORF">M427DRAFT_30456</name>
</gene>
<dbReference type="InterPro" id="IPR012677">
    <property type="entry name" value="Nucleotide-bd_a/b_plait_sf"/>
</dbReference>
<feature type="domain" description="CCHC-type" evidence="5">
    <location>
        <begin position="112"/>
        <end position="127"/>
    </location>
</feature>
<dbReference type="GO" id="GO:0003723">
    <property type="term" value="F:RNA binding"/>
    <property type="evidence" value="ECO:0007669"/>
    <property type="project" value="UniProtKB-UniRule"/>
</dbReference>
<dbReference type="PROSITE" id="PS50158">
    <property type="entry name" value="ZF_CCHC"/>
    <property type="match status" value="2"/>
</dbReference>
<dbReference type="SUPFAM" id="SSF57756">
    <property type="entry name" value="Retrovirus zinc finger-like domains"/>
    <property type="match status" value="1"/>
</dbReference>
<dbReference type="Proteomes" id="UP000070544">
    <property type="component" value="Unassembled WGS sequence"/>
</dbReference>
<dbReference type="STRING" id="1344416.A0A139ALK3"/>
<evidence type="ECO:0000313" key="7">
    <source>
        <dbReference type="Proteomes" id="UP000070544"/>
    </source>
</evidence>
<dbReference type="EMBL" id="KQ965747">
    <property type="protein sequence ID" value="KXS17305.1"/>
    <property type="molecule type" value="Genomic_DNA"/>
</dbReference>
<dbReference type="OrthoDB" id="1099063at2759"/>
<dbReference type="SMART" id="SM00343">
    <property type="entry name" value="ZnF_C2HC"/>
    <property type="match status" value="2"/>
</dbReference>
<dbReference type="Pfam" id="PF00076">
    <property type="entry name" value="RRM_1"/>
    <property type="match status" value="1"/>
</dbReference>
<dbReference type="GO" id="GO:0008270">
    <property type="term" value="F:zinc ion binding"/>
    <property type="evidence" value="ECO:0007669"/>
    <property type="project" value="UniProtKB-KW"/>
</dbReference>
<dbReference type="InterPro" id="IPR035979">
    <property type="entry name" value="RBD_domain_sf"/>
</dbReference>
<feature type="domain" description="RRM" evidence="4">
    <location>
        <begin position="33"/>
        <end position="104"/>
    </location>
</feature>
<feature type="region of interest" description="Disordered" evidence="3">
    <location>
        <begin position="1"/>
        <end position="32"/>
    </location>
</feature>
<dbReference type="InterPro" id="IPR001878">
    <property type="entry name" value="Znf_CCHC"/>
</dbReference>
<feature type="region of interest" description="Disordered" evidence="3">
    <location>
        <begin position="178"/>
        <end position="241"/>
    </location>
</feature>
<dbReference type="SMART" id="SM00360">
    <property type="entry name" value="RRM"/>
    <property type="match status" value="1"/>
</dbReference>
<dbReference type="PANTHER" id="PTHR23147">
    <property type="entry name" value="SERINE/ARGININE RICH SPLICING FACTOR"/>
    <property type="match status" value="1"/>
</dbReference>
<keyword evidence="1" id="KW-0479">Metal-binding</keyword>
<dbReference type="InterPro" id="IPR000504">
    <property type="entry name" value="RRM_dom"/>
</dbReference>
<dbReference type="AlphaFoldDB" id="A0A139ALK3"/>
<dbReference type="PROSITE" id="PS50102">
    <property type="entry name" value="RRM"/>
    <property type="match status" value="1"/>
</dbReference>
<keyword evidence="7" id="KW-1185">Reference proteome</keyword>
<sequence length="241" mass="26570">MADRVKSEPPPENLRDTAPPAENGGAGSKRGKPILYVGRISSQTGRRDLEDLFSRYGKVVALEIKHGGYGFVEFEDLRDAEDAHRALNNYRLDGSDLIVEFSRRSGPGESTCFICGRGGHWARDCDQSLEKGMDVKSGKCFKCGDRGHLARYCRGPGGPPPGPPRHYATYPPPPYGDYGPYYPPPPPRGYYRDDYYRGGPYRSPPRHRSRSPGYRGGPPPPRGPPGGYGRDDAPPVDRPAH</sequence>
<keyword evidence="1" id="KW-0862">Zinc</keyword>
<protein>
    <submittedName>
        <fullName evidence="6">RNA-binding domain-containing protein</fullName>
    </submittedName>
</protein>
<dbReference type="Gene3D" id="4.10.60.10">
    <property type="entry name" value="Zinc finger, CCHC-type"/>
    <property type="match status" value="2"/>
</dbReference>
<dbReference type="OMA" id="WMGTRIT"/>
<dbReference type="InterPro" id="IPR036875">
    <property type="entry name" value="Znf_CCHC_sf"/>
</dbReference>
<evidence type="ECO:0000256" key="2">
    <source>
        <dbReference type="PROSITE-ProRule" id="PRU00176"/>
    </source>
</evidence>
<dbReference type="SUPFAM" id="SSF54928">
    <property type="entry name" value="RNA-binding domain, RBD"/>
    <property type="match status" value="1"/>
</dbReference>
<dbReference type="Pfam" id="PF00098">
    <property type="entry name" value="zf-CCHC"/>
    <property type="match status" value="2"/>
</dbReference>
<dbReference type="InterPro" id="IPR050907">
    <property type="entry name" value="SRSF"/>
</dbReference>
<accession>A0A139ALK3</accession>
<keyword evidence="1" id="KW-0863">Zinc-finger</keyword>
<evidence type="ECO:0000313" key="6">
    <source>
        <dbReference type="EMBL" id="KXS17305.1"/>
    </source>
</evidence>
<proteinExistence type="predicted"/>
<feature type="compositionally biased region" description="Pro residues" evidence="3">
    <location>
        <begin position="178"/>
        <end position="188"/>
    </location>
</feature>
<evidence type="ECO:0000256" key="1">
    <source>
        <dbReference type="PROSITE-ProRule" id="PRU00047"/>
    </source>
</evidence>
<feature type="compositionally biased region" description="Basic and acidic residues" evidence="3">
    <location>
        <begin position="1"/>
        <end position="15"/>
    </location>
</feature>
<dbReference type="Gene3D" id="3.30.70.330">
    <property type="match status" value="1"/>
</dbReference>
<evidence type="ECO:0000259" key="4">
    <source>
        <dbReference type="PROSITE" id="PS50102"/>
    </source>
</evidence>
<reference evidence="6 7" key="1">
    <citation type="journal article" date="2015" name="Genome Biol. Evol.">
        <title>Phylogenomic analyses indicate that early fungi evolved digesting cell walls of algal ancestors of land plants.</title>
        <authorList>
            <person name="Chang Y."/>
            <person name="Wang S."/>
            <person name="Sekimoto S."/>
            <person name="Aerts A.L."/>
            <person name="Choi C."/>
            <person name="Clum A."/>
            <person name="LaButti K.M."/>
            <person name="Lindquist E.A."/>
            <person name="Yee Ngan C."/>
            <person name="Ohm R.A."/>
            <person name="Salamov A.A."/>
            <person name="Grigoriev I.V."/>
            <person name="Spatafora J.W."/>
            <person name="Berbee M.L."/>
        </authorList>
    </citation>
    <scope>NUCLEOTIDE SEQUENCE [LARGE SCALE GENOMIC DNA]</scope>
    <source>
        <strain evidence="6 7">JEL478</strain>
    </source>
</reference>
<name>A0A139ALK3_GONPJ</name>
<feature type="compositionally biased region" description="Basic and acidic residues" evidence="3">
    <location>
        <begin position="229"/>
        <end position="241"/>
    </location>
</feature>
<keyword evidence="2" id="KW-0694">RNA-binding</keyword>
<evidence type="ECO:0000259" key="5">
    <source>
        <dbReference type="PROSITE" id="PS50158"/>
    </source>
</evidence>